<dbReference type="Ensembl" id="ENSDCDT00010044168.1">
    <property type="protein sequence ID" value="ENSDCDP00010035370.1"/>
    <property type="gene ID" value="ENSDCDG00010022855.1"/>
</dbReference>
<reference evidence="4" key="2">
    <citation type="submission" date="2025-05" db="UniProtKB">
        <authorList>
            <consortium name="Ensembl"/>
        </authorList>
    </citation>
    <scope>IDENTIFICATION</scope>
</reference>
<dbReference type="InterPro" id="IPR013783">
    <property type="entry name" value="Ig-like_fold"/>
</dbReference>
<dbReference type="PRINTS" id="PR01669">
    <property type="entry name" value="TAPASIN"/>
</dbReference>
<dbReference type="PROSITE" id="PS50835">
    <property type="entry name" value="IG_LIKE"/>
    <property type="match status" value="2"/>
</dbReference>
<gene>
    <name evidence="4" type="primary">LOC114770087</name>
</gene>
<keyword evidence="2" id="KW-0732">Signal</keyword>
<protein>
    <recommendedName>
        <fullName evidence="3">Ig-like domain-containing protein</fullName>
    </recommendedName>
</protein>
<dbReference type="InterPro" id="IPR050380">
    <property type="entry name" value="Immune_Resp_Modulators"/>
</dbReference>
<accession>A0AAY4CQ71</accession>
<name>A0AAY4CQ71_9TELE</name>
<evidence type="ECO:0000313" key="5">
    <source>
        <dbReference type="Proteomes" id="UP000694580"/>
    </source>
</evidence>
<dbReference type="InterPro" id="IPR008056">
    <property type="entry name" value="Tapasin"/>
</dbReference>
<evidence type="ECO:0000256" key="2">
    <source>
        <dbReference type="SAM" id="SignalP"/>
    </source>
</evidence>
<dbReference type="SUPFAM" id="SSF48726">
    <property type="entry name" value="Immunoglobulin"/>
    <property type="match status" value="2"/>
</dbReference>
<dbReference type="InterPro" id="IPR036179">
    <property type="entry name" value="Ig-like_dom_sf"/>
</dbReference>
<evidence type="ECO:0000313" key="4">
    <source>
        <dbReference type="Ensembl" id="ENSDCDP00010035375.1"/>
    </source>
</evidence>
<dbReference type="GO" id="GO:0019885">
    <property type="term" value="P:antigen processing and presentation of endogenous peptide antigen via MHC class I"/>
    <property type="evidence" value="ECO:0007669"/>
    <property type="project" value="InterPro"/>
</dbReference>
<evidence type="ECO:0000256" key="1">
    <source>
        <dbReference type="ARBA" id="ARBA00023319"/>
    </source>
</evidence>
<sequence>MSEFSTIYKICIIAFAALILHVSGNRCPDMECWFVQEKPGRGGGFSAAMSQEKSMMFIRTEPHSEESKTQQHPLPADISPARIYYVTDPAGSFCQLPLHRPKGSVKKPQCEINPFSPQPSIVPWARALTDTAQSPIYLQAEWLSVSAQGLDGKLVLSNVMRAPSGSQEPSVILSIISKTAGVRSRLGERVMLDCGFWVDPSSPLFGVGFSVEWRYQFRGEGRLVLAYDAKNDRFADTTEMGAELDLDALYKTGNASMVLEEAQVRHSGTYICTVYLPNVLAQVTMDLDIVEPPSLSVFPNPLPLVVPGQSVSVQCEASGFFPLTLDLSWEFVGFDGKSLSLGQGSVTGHRQASDGTISQSTQLELNLARLDLGRGGEVTCVAVHAGGTRRTNVTLNIIGVSAPSIEDSMAMVAVALVLYGLIKIISWTFTSSGTTDLDRNEKKEI</sequence>
<evidence type="ECO:0000259" key="3">
    <source>
        <dbReference type="PROSITE" id="PS50835"/>
    </source>
</evidence>
<dbReference type="Ensembl" id="ENSDCDT00010044177.1">
    <property type="protein sequence ID" value="ENSDCDP00010035375.1"/>
    <property type="gene ID" value="ENSDCDG00010022855.1"/>
</dbReference>
<dbReference type="InterPro" id="IPR007110">
    <property type="entry name" value="Ig-like_dom"/>
</dbReference>
<dbReference type="InterPro" id="IPR003599">
    <property type="entry name" value="Ig_sub"/>
</dbReference>
<dbReference type="SMART" id="SM00409">
    <property type="entry name" value="IG"/>
    <property type="match status" value="2"/>
</dbReference>
<dbReference type="GO" id="GO:0016020">
    <property type="term" value="C:membrane"/>
    <property type="evidence" value="ECO:0007669"/>
    <property type="project" value="InterPro"/>
</dbReference>
<dbReference type="AlphaFoldDB" id="A0AAY4CQ71"/>
<dbReference type="Proteomes" id="UP000694580">
    <property type="component" value="Chromosome 20"/>
</dbReference>
<proteinExistence type="predicted"/>
<dbReference type="Gene3D" id="2.60.40.10">
    <property type="entry name" value="Immunoglobulins"/>
    <property type="match status" value="3"/>
</dbReference>
<feature type="domain" description="Ig-like" evidence="3">
    <location>
        <begin position="169"/>
        <end position="284"/>
    </location>
</feature>
<keyword evidence="1" id="KW-0393">Immunoglobulin domain</keyword>
<feature type="chain" id="PRO_5044719265" description="Ig-like domain-containing protein" evidence="2">
    <location>
        <begin position="25"/>
        <end position="445"/>
    </location>
</feature>
<reference evidence="4 5" key="1">
    <citation type="submission" date="2020-06" db="EMBL/GenBank/DDBJ databases">
        <authorList>
            <consortium name="Wellcome Sanger Institute Data Sharing"/>
        </authorList>
    </citation>
    <scope>NUCLEOTIDE SEQUENCE [LARGE SCALE GENOMIC DNA]</scope>
</reference>
<keyword evidence="5" id="KW-1185">Reference proteome</keyword>
<feature type="signal peptide" evidence="2">
    <location>
        <begin position="1"/>
        <end position="24"/>
    </location>
</feature>
<dbReference type="PANTHER" id="PTHR23411">
    <property type="entry name" value="TAPASIN"/>
    <property type="match status" value="1"/>
</dbReference>
<dbReference type="GeneTree" id="ENSGT00940000159200"/>
<feature type="domain" description="Ig-like" evidence="3">
    <location>
        <begin position="293"/>
        <end position="396"/>
    </location>
</feature>
<organism evidence="4 5">
    <name type="scientific">Denticeps clupeoides</name>
    <name type="common">denticle herring</name>
    <dbReference type="NCBI Taxonomy" id="299321"/>
    <lineage>
        <taxon>Eukaryota</taxon>
        <taxon>Metazoa</taxon>
        <taxon>Chordata</taxon>
        <taxon>Craniata</taxon>
        <taxon>Vertebrata</taxon>
        <taxon>Euteleostomi</taxon>
        <taxon>Actinopterygii</taxon>
        <taxon>Neopterygii</taxon>
        <taxon>Teleostei</taxon>
        <taxon>Clupei</taxon>
        <taxon>Clupeiformes</taxon>
        <taxon>Denticipitoidei</taxon>
        <taxon>Denticipitidae</taxon>
        <taxon>Denticeps</taxon>
    </lineage>
</organism>